<feature type="domain" description="Dynein regulatory complex subunit 7 MORN" evidence="12">
    <location>
        <begin position="552"/>
        <end position="838"/>
    </location>
</feature>
<keyword evidence="6 10" id="KW-0175">Coiled coil</keyword>
<evidence type="ECO:0000256" key="3">
    <source>
        <dbReference type="ARBA" id="ARBA00010738"/>
    </source>
</evidence>
<dbReference type="InterPro" id="IPR056291">
    <property type="entry name" value="MORN_DRC7"/>
</dbReference>
<keyword evidence="7" id="KW-0969">Cilium</keyword>
<name>A0A267FDP0_9PLAT</name>
<evidence type="ECO:0000256" key="4">
    <source>
        <dbReference type="ARBA" id="ARBA00022490"/>
    </source>
</evidence>
<feature type="region of interest" description="Disordered" evidence="11">
    <location>
        <begin position="21"/>
        <end position="151"/>
    </location>
</feature>
<dbReference type="PANTHER" id="PTHR35249:SF2">
    <property type="entry name" value="DYNEIN REGULATORY COMPLEX SUBUNIT 7"/>
    <property type="match status" value="1"/>
</dbReference>
<keyword evidence="5" id="KW-0282">Flagellum</keyword>
<dbReference type="InterPro" id="IPR056292">
    <property type="entry name" value="DRC7_C"/>
</dbReference>
<evidence type="ECO:0000256" key="2">
    <source>
        <dbReference type="ARBA" id="ARBA00004430"/>
    </source>
</evidence>
<feature type="non-terminal residue" evidence="14">
    <location>
        <position position="1"/>
    </location>
</feature>
<comment type="similarity">
    <text evidence="3">Belongs to the DRC7 family.</text>
</comment>
<dbReference type="Pfam" id="PF24671">
    <property type="entry name" value="DRC7_C"/>
    <property type="match status" value="1"/>
</dbReference>
<dbReference type="Proteomes" id="UP000215902">
    <property type="component" value="Unassembled WGS sequence"/>
</dbReference>
<organism evidence="14 15">
    <name type="scientific">Macrostomum lignano</name>
    <dbReference type="NCBI Taxonomy" id="282301"/>
    <lineage>
        <taxon>Eukaryota</taxon>
        <taxon>Metazoa</taxon>
        <taxon>Spiralia</taxon>
        <taxon>Lophotrochozoa</taxon>
        <taxon>Platyhelminthes</taxon>
        <taxon>Rhabditophora</taxon>
        <taxon>Macrostomorpha</taxon>
        <taxon>Macrostomida</taxon>
        <taxon>Macrostomidae</taxon>
        <taxon>Macrostomum</taxon>
    </lineage>
</organism>
<feature type="domain" description="Dynein regulatory complex subunit 7 C-terminal" evidence="13">
    <location>
        <begin position="886"/>
        <end position="993"/>
    </location>
</feature>
<gene>
    <name evidence="14" type="ORF">BOX15_Mlig015216g1</name>
</gene>
<evidence type="ECO:0000256" key="1">
    <source>
        <dbReference type="ARBA" id="ARBA00004230"/>
    </source>
</evidence>
<keyword evidence="9" id="KW-0966">Cell projection</keyword>
<dbReference type="GO" id="GO:0030317">
    <property type="term" value="P:flagellated sperm motility"/>
    <property type="evidence" value="ECO:0007669"/>
    <property type="project" value="TreeGrafter"/>
</dbReference>
<comment type="subcellular location">
    <subcellularLocation>
        <location evidence="1">Cell projection</location>
        <location evidence="1">Cilium</location>
        <location evidence="1">Flagellum</location>
    </subcellularLocation>
    <subcellularLocation>
        <location evidence="2">Cytoplasm</location>
        <location evidence="2">Cytoskeleton</location>
        <location evidence="2">Cilium axoneme</location>
    </subcellularLocation>
</comment>
<accession>A0A267FDP0</accession>
<dbReference type="InterPro" id="IPR033551">
    <property type="entry name" value="DRC7/lobo"/>
</dbReference>
<evidence type="ECO:0000256" key="10">
    <source>
        <dbReference type="SAM" id="Coils"/>
    </source>
</evidence>
<reference evidence="14 15" key="1">
    <citation type="submission" date="2017-06" db="EMBL/GenBank/DDBJ databases">
        <title>A platform for efficient transgenesis in Macrostomum lignano, a flatworm model organism for stem cell research.</title>
        <authorList>
            <person name="Berezikov E."/>
        </authorList>
    </citation>
    <scope>NUCLEOTIDE SEQUENCE [LARGE SCALE GENOMIC DNA]</scope>
    <source>
        <strain evidence="14">DV1</strain>
        <tissue evidence="14">Whole organism</tissue>
    </source>
</reference>
<feature type="coiled-coil region" evidence="10">
    <location>
        <begin position="845"/>
        <end position="872"/>
    </location>
</feature>
<dbReference type="GO" id="GO:0031514">
    <property type="term" value="C:motile cilium"/>
    <property type="evidence" value="ECO:0007669"/>
    <property type="project" value="UniProtKB-SubCell"/>
</dbReference>
<feature type="coiled-coil region" evidence="10">
    <location>
        <begin position="378"/>
        <end position="408"/>
    </location>
</feature>
<dbReference type="GO" id="GO:0005930">
    <property type="term" value="C:axoneme"/>
    <property type="evidence" value="ECO:0007669"/>
    <property type="project" value="UniProtKB-SubCell"/>
</dbReference>
<evidence type="ECO:0000259" key="13">
    <source>
        <dbReference type="Pfam" id="PF24671"/>
    </source>
</evidence>
<feature type="compositionally biased region" description="Basic and acidic residues" evidence="11">
    <location>
        <begin position="55"/>
        <end position="89"/>
    </location>
</feature>
<dbReference type="STRING" id="282301.A0A267FDP0"/>
<evidence type="ECO:0000256" key="6">
    <source>
        <dbReference type="ARBA" id="ARBA00023054"/>
    </source>
</evidence>
<dbReference type="PANTHER" id="PTHR35249">
    <property type="entry name" value="DYNEIN REGULATORY COMPLEX SUBUNIT 7"/>
    <property type="match status" value="1"/>
</dbReference>
<evidence type="ECO:0000313" key="15">
    <source>
        <dbReference type="Proteomes" id="UP000215902"/>
    </source>
</evidence>
<feature type="compositionally biased region" description="Basic and acidic residues" evidence="11">
    <location>
        <begin position="136"/>
        <end position="151"/>
    </location>
</feature>
<dbReference type="SUPFAM" id="SSF54001">
    <property type="entry name" value="Cysteine proteinases"/>
    <property type="match status" value="1"/>
</dbReference>
<proteinExistence type="inferred from homology"/>
<protein>
    <recommendedName>
        <fullName evidence="16">Dynein regulatory complex subunit 7</fullName>
    </recommendedName>
</protein>
<evidence type="ECO:0000256" key="5">
    <source>
        <dbReference type="ARBA" id="ARBA00022846"/>
    </source>
</evidence>
<evidence type="ECO:0000256" key="9">
    <source>
        <dbReference type="ARBA" id="ARBA00023273"/>
    </source>
</evidence>
<evidence type="ECO:0008006" key="16">
    <source>
        <dbReference type="Google" id="ProtNLM"/>
    </source>
</evidence>
<sequence length="994" mass="115593">CSGGKFKFKFCGEFCANGKNALKKKMTKESGSPIDEEKPRTPGSRQGSAKSGRSARSEGARSDKSAAKSDRSAGAKSDKSAAAKSDKSAPRSTRSAKSPKESAEGQREEEARSPGAPAAEDETKELHEPPEDEDAGAERAEGSEDRHQHEAEGGLEAIAEEAIRDEVEALNKELDNIQISVPTFNEFVQHETEFRFKEFPVSYHENTVTEDIVLSYAANFRRQYSHLEKDRKPLFLNPLNECNVEKFVCTTLNPTKLPYRELYDWHGAASFVADYLNYVLLDPPTELPERMFSPATTLEIQKGHCFEYSQLLCSLLLGCGYDAYVVSGYATREICMMDESRDTCPELQKKEEAKREDTAVEQKKYTVKPPKDLRSQFILNMEARKVREEQEREEERRKEAVRRELEAERPANDPLYGLRVHSWVLVLAGKREVPEGFFIEPLTGVARPLVNDDYCGIESLWNHKNYYVNMQSCREGVRKLSYDLGDCTLWEFMFPSNEKPLYLLPEVKENRDDEEGDEDNERAEDIERHLDMPKTWTKPIVLSRRDFETRCPHGKKTKLYKKAKLEKFAPYLLRDGMVLRLSIYTDRTLSDLVEVREHFENRVDKLTLRVRDVASGKVTEHFAKGRMERLHEHQYFEAMPGPETERVMFFYNEARVDCLARREEWPLEMKEYFVNRPDRLYFRHTVFSKRVKKFAPQSAPGEHEVRPISRIEEKFARNPNVPANEDVAERIFVLTEDRIQLVYHTDSSKIAASTREYIKPPNADEKGTVILLPPDNHSTFQVDPNRSSKKEVEVYQLMLDLIAIEEKTKERVRASEKESLDILNARSREEADAEMEISLYDTERNEKAKKHREELERQRQEELMRNRELELDYLAPFLAQLGEPTKITKEIAFELRKVCLEDFKHRLIDIANLIQSRFERQSADLQKKQSWYQQNQVNMSKNDEEEYLKYCSEAMFKIQILEEMLQRHKNMAPHKFQALELKLRTDPRLQEFLN</sequence>
<keyword evidence="8" id="KW-0206">Cytoskeleton</keyword>
<dbReference type="AlphaFoldDB" id="A0A267FDP0"/>
<evidence type="ECO:0000259" key="12">
    <source>
        <dbReference type="Pfam" id="PF24667"/>
    </source>
</evidence>
<evidence type="ECO:0000313" key="14">
    <source>
        <dbReference type="EMBL" id="PAA71876.1"/>
    </source>
</evidence>
<feature type="compositionally biased region" description="Basic and acidic residues" evidence="11">
    <location>
        <begin position="98"/>
        <end position="112"/>
    </location>
</feature>
<evidence type="ECO:0000256" key="8">
    <source>
        <dbReference type="ARBA" id="ARBA00023212"/>
    </source>
</evidence>
<feature type="compositionally biased region" description="Low complexity" evidence="11">
    <location>
        <begin position="43"/>
        <end position="54"/>
    </location>
</feature>
<evidence type="ECO:0000256" key="11">
    <source>
        <dbReference type="SAM" id="MobiDB-lite"/>
    </source>
</evidence>
<keyword evidence="4" id="KW-0963">Cytoplasm</keyword>
<dbReference type="EMBL" id="NIVC01001130">
    <property type="protein sequence ID" value="PAA71876.1"/>
    <property type="molecule type" value="Genomic_DNA"/>
</dbReference>
<dbReference type="Pfam" id="PF24667">
    <property type="entry name" value="MORN_DRC7"/>
    <property type="match status" value="1"/>
</dbReference>
<keyword evidence="15" id="KW-1185">Reference proteome</keyword>
<dbReference type="InterPro" id="IPR038765">
    <property type="entry name" value="Papain-like_cys_pep_sf"/>
</dbReference>
<evidence type="ECO:0000256" key="7">
    <source>
        <dbReference type="ARBA" id="ARBA00023069"/>
    </source>
</evidence>
<comment type="caution">
    <text evidence="14">The sequence shown here is derived from an EMBL/GenBank/DDBJ whole genome shotgun (WGS) entry which is preliminary data.</text>
</comment>
<dbReference type="OrthoDB" id="10262874at2759"/>